<dbReference type="OrthoDB" id="9806522at2"/>
<comment type="caution">
    <text evidence="1">The sequence shown here is derived from an EMBL/GenBank/DDBJ whole genome shotgun (WGS) entry which is preliminary data.</text>
</comment>
<proteinExistence type="predicted"/>
<gene>
    <name evidence="1" type="ORF">BJ959_001321</name>
</gene>
<reference evidence="1 2" key="1">
    <citation type="submission" date="2020-08" db="EMBL/GenBank/DDBJ databases">
        <title>Sequencing the genomes of 1000 actinobacteria strains.</title>
        <authorList>
            <person name="Klenk H.-P."/>
        </authorList>
    </citation>
    <scope>NUCLEOTIDE SEQUENCE [LARGE SCALE GENOMIC DNA]</scope>
    <source>
        <strain evidence="1 2">DSM 23889</strain>
    </source>
</reference>
<organism evidence="1 2">
    <name type="scientific">Microcella frigidaquae</name>
    <dbReference type="NCBI Taxonomy" id="424758"/>
    <lineage>
        <taxon>Bacteria</taxon>
        <taxon>Bacillati</taxon>
        <taxon>Actinomycetota</taxon>
        <taxon>Actinomycetes</taxon>
        <taxon>Micrococcales</taxon>
        <taxon>Microbacteriaceae</taxon>
        <taxon>Microcella</taxon>
    </lineage>
</organism>
<dbReference type="Proteomes" id="UP000552883">
    <property type="component" value="Unassembled WGS sequence"/>
</dbReference>
<dbReference type="EMBL" id="JACHBS010000001">
    <property type="protein sequence ID" value="MBB5617825.1"/>
    <property type="molecule type" value="Genomic_DNA"/>
</dbReference>
<protein>
    <submittedName>
        <fullName evidence="1">Uncharacterized protein</fullName>
    </submittedName>
</protein>
<evidence type="ECO:0000313" key="1">
    <source>
        <dbReference type="EMBL" id="MBB5617825.1"/>
    </source>
</evidence>
<keyword evidence="2" id="KW-1185">Reference proteome</keyword>
<name>A0A840X9R8_9MICO</name>
<dbReference type="AlphaFoldDB" id="A0A840X9R8"/>
<evidence type="ECO:0000313" key="2">
    <source>
        <dbReference type="Proteomes" id="UP000552883"/>
    </source>
</evidence>
<dbReference type="RefSeq" id="WP_153983116.1">
    <property type="nucleotide sequence ID" value="NZ_BAAANZ010000025.1"/>
</dbReference>
<accession>A0A840X9R8</accession>
<sequence>MQAAAIQEVLLATAGIQTVESVGVHPLAAGGLLVTARLGFGPSTPNGEVVALLEVARTEIRAIAPEASAVVLEPVVAGPRDDANPPTDVFVIRGAN</sequence>